<sequence length="193" mass="22106">MSTSRTRPGKQTVTQSGAAMKSAFTDLRQTHGTAEKLKRALKGMDKLTLEALILNNAFPETRLDIRHCVYCHQKFNAGDNQASACSVEHWSETEPTEPYETGGGYEQMYLCCGKVMDYTDVYENDDDDDAEPFCYEGVHWDREITTDDEGERGLEELGMVDDEGNKLRRAWWREFREGGYTCERMQCARRGIM</sequence>
<dbReference type="EMBL" id="JBBBZM010000064">
    <property type="protein sequence ID" value="KAL0635693.1"/>
    <property type="molecule type" value="Genomic_DNA"/>
</dbReference>
<keyword evidence="2" id="KW-1185">Reference proteome</keyword>
<gene>
    <name evidence="1" type="ORF">Q9L58_005327</name>
</gene>
<comment type="caution">
    <text evidence="1">The sequence shown here is derived from an EMBL/GenBank/DDBJ whole genome shotgun (WGS) entry which is preliminary data.</text>
</comment>
<accession>A0ABR3GIN5</accession>
<proteinExistence type="predicted"/>
<evidence type="ECO:0000313" key="1">
    <source>
        <dbReference type="EMBL" id="KAL0635693.1"/>
    </source>
</evidence>
<organism evidence="1 2">
    <name type="scientific">Discina gigas</name>
    <dbReference type="NCBI Taxonomy" id="1032678"/>
    <lineage>
        <taxon>Eukaryota</taxon>
        <taxon>Fungi</taxon>
        <taxon>Dikarya</taxon>
        <taxon>Ascomycota</taxon>
        <taxon>Pezizomycotina</taxon>
        <taxon>Pezizomycetes</taxon>
        <taxon>Pezizales</taxon>
        <taxon>Discinaceae</taxon>
        <taxon>Discina</taxon>
    </lineage>
</organism>
<dbReference type="Proteomes" id="UP001447188">
    <property type="component" value="Unassembled WGS sequence"/>
</dbReference>
<evidence type="ECO:0000313" key="2">
    <source>
        <dbReference type="Proteomes" id="UP001447188"/>
    </source>
</evidence>
<reference evidence="1 2" key="1">
    <citation type="submission" date="2024-02" db="EMBL/GenBank/DDBJ databases">
        <title>Discinaceae phylogenomics.</title>
        <authorList>
            <person name="Dirks A.C."/>
            <person name="James T.Y."/>
        </authorList>
    </citation>
    <scope>NUCLEOTIDE SEQUENCE [LARGE SCALE GENOMIC DNA]</scope>
    <source>
        <strain evidence="1 2">ACD0624</strain>
    </source>
</reference>
<name>A0ABR3GIN5_9PEZI</name>
<protein>
    <submittedName>
        <fullName evidence="1">Uncharacterized protein</fullName>
    </submittedName>
</protein>